<accession>A0A090MLG0</accession>
<proteinExistence type="predicted"/>
<sequence>MDAGLDRDFQLGSDAVRGGDQHRIAKTGPLEVEQAAEAADLGIRAGAGGRANHRLDEVDQPVTGIDINA</sequence>
<dbReference type="AlphaFoldDB" id="A0A090MLG0"/>
<feature type="region of interest" description="Disordered" evidence="1">
    <location>
        <begin position="1"/>
        <end position="23"/>
    </location>
</feature>
<evidence type="ECO:0000313" key="2">
    <source>
        <dbReference type="EMBL" id="CEG08241.1"/>
    </source>
</evidence>
<protein>
    <submittedName>
        <fullName evidence="2">Uncharacterized protein</fullName>
    </submittedName>
</protein>
<evidence type="ECO:0000256" key="1">
    <source>
        <dbReference type="SAM" id="MobiDB-lite"/>
    </source>
</evidence>
<comment type="caution">
    <text evidence="2">The sequence shown here is derived from an EMBL/GenBank/DDBJ whole genome shotgun (WGS) entry which is preliminary data.</text>
</comment>
<name>A0A090MLG0_AFIFE</name>
<evidence type="ECO:0000313" key="3">
    <source>
        <dbReference type="Proteomes" id="UP000035762"/>
    </source>
</evidence>
<dbReference type="EMBL" id="CCAZ020000001">
    <property type="protein sequence ID" value="CEG08241.1"/>
    <property type="molecule type" value="Genomic_DNA"/>
</dbReference>
<dbReference type="Proteomes" id="UP000035762">
    <property type="component" value="Unassembled WGS sequence"/>
</dbReference>
<reference evidence="2 3" key="1">
    <citation type="journal article" date="2014" name="Genome Announc.">
        <title>Genome Sequence of Afipia felis Strain 76713, Isolated in Hospital Water Using an Amoeba Co-Culture Procedure.</title>
        <authorList>
            <person name="Benamar S."/>
            <person name="La Scola B."/>
            <person name="Croce O."/>
        </authorList>
    </citation>
    <scope>NUCLEOTIDE SEQUENCE [LARGE SCALE GENOMIC DNA]</scope>
    <source>
        <strain evidence="2 3">76713</strain>
    </source>
</reference>
<gene>
    <name evidence="2" type="ORF">BN961_01655</name>
</gene>
<organism evidence="2 3">
    <name type="scientific">Afipia felis</name>
    <name type="common">Cat scratch disease bacillus</name>
    <dbReference type="NCBI Taxonomy" id="1035"/>
    <lineage>
        <taxon>Bacteria</taxon>
        <taxon>Pseudomonadati</taxon>
        <taxon>Pseudomonadota</taxon>
        <taxon>Alphaproteobacteria</taxon>
        <taxon>Hyphomicrobiales</taxon>
        <taxon>Nitrobacteraceae</taxon>
        <taxon>Afipia</taxon>
    </lineage>
</organism>
<keyword evidence="3" id="KW-1185">Reference proteome</keyword>
<dbReference type="STRING" id="1035.BN961_01655"/>